<name>A0A1E7YP96_9PROT</name>
<dbReference type="AlphaFoldDB" id="A0A1E7YP96"/>
<proteinExistence type="predicted"/>
<accession>A0A1E7YP96</accession>
<reference evidence="1 2" key="1">
    <citation type="submission" date="2016-06" db="EMBL/GenBank/DDBJ databases">
        <title>Gene turnover analysis identifies the evolutionary adaptation of the extremophile Acidithiobacillus caldus.</title>
        <authorList>
            <person name="Zhang X."/>
        </authorList>
    </citation>
    <scope>NUCLEOTIDE SEQUENCE [LARGE SCALE GENOMIC DNA]</scope>
    <source>
        <strain evidence="1 2">DX</strain>
    </source>
</reference>
<organism evidence="1 2">
    <name type="scientific">Acidithiobacillus caldus</name>
    <dbReference type="NCBI Taxonomy" id="33059"/>
    <lineage>
        <taxon>Bacteria</taxon>
        <taxon>Pseudomonadati</taxon>
        <taxon>Pseudomonadota</taxon>
        <taxon>Acidithiobacillia</taxon>
        <taxon>Acidithiobacillales</taxon>
        <taxon>Acidithiobacillaceae</taxon>
        <taxon>Acidithiobacillus</taxon>
    </lineage>
</organism>
<dbReference type="EMBL" id="LZYE01000109">
    <property type="protein sequence ID" value="OFC36899.1"/>
    <property type="molecule type" value="Genomic_DNA"/>
</dbReference>
<evidence type="ECO:0000313" key="1">
    <source>
        <dbReference type="EMBL" id="OFC36899.1"/>
    </source>
</evidence>
<sequence>MTERKSSTVPAGLPPAGVLFLGLGSFSDEAVIFASDGKPESWWLRKAQRRADRLLEVVELHFPNGRVVNVCPRWDDPLVRKRIDRLALSLSSDRRPVEVFIGDAPETVELPPKVSGDMFP</sequence>
<protein>
    <submittedName>
        <fullName evidence="1">Uncharacterized protein</fullName>
    </submittedName>
</protein>
<comment type="caution">
    <text evidence="1">The sequence shown here is derived from an EMBL/GenBank/DDBJ whole genome shotgun (WGS) entry which is preliminary data.</text>
</comment>
<gene>
    <name evidence="1" type="ORF">BAE27_05070</name>
</gene>
<dbReference type="RefSeq" id="WP_070118385.1">
    <property type="nucleotide sequence ID" value="NZ_LZYE01000109.1"/>
</dbReference>
<evidence type="ECO:0000313" key="2">
    <source>
        <dbReference type="Proteomes" id="UP000175616"/>
    </source>
</evidence>
<dbReference type="Proteomes" id="UP000175616">
    <property type="component" value="Unassembled WGS sequence"/>
</dbReference>